<evidence type="ECO:0000313" key="3">
    <source>
        <dbReference type="Proteomes" id="UP000187209"/>
    </source>
</evidence>
<gene>
    <name evidence="2" type="ORF">SteCoe_38831</name>
</gene>
<evidence type="ECO:0000313" key="2">
    <source>
        <dbReference type="EMBL" id="OMJ65202.1"/>
    </source>
</evidence>
<accession>A0A1R2AL08</accession>
<feature type="domain" description="Cyclic nucleotide-binding" evidence="1">
    <location>
        <begin position="1"/>
        <end position="38"/>
    </location>
</feature>
<keyword evidence="3" id="KW-1185">Reference proteome</keyword>
<name>A0A1R2AL08_9CILI</name>
<dbReference type="InterPro" id="IPR000595">
    <property type="entry name" value="cNMP-bd_dom"/>
</dbReference>
<organism evidence="2 3">
    <name type="scientific">Stentor coeruleus</name>
    <dbReference type="NCBI Taxonomy" id="5963"/>
    <lineage>
        <taxon>Eukaryota</taxon>
        <taxon>Sar</taxon>
        <taxon>Alveolata</taxon>
        <taxon>Ciliophora</taxon>
        <taxon>Postciliodesmatophora</taxon>
        <taxon>Heterotrichea</taxon>
        <taxon>Heterotrichida</taxon>
        <taxon>Stentoridae</taxon>
        <taxon>Stentor</taxon>
    </lineage>
</organism>
<dbReference type="CDD" id="cd00038">
    <property type="entry name" value="CAP_ED"/>
    <property type="match status" value="1"/>
</dbReference>
<dbReference type="EMBL" id="MPUH01002347">
    <property type="protein sequence ID" value="OMJ65202.1"/>
    <property type="molecule type" value="Genomic_DNA"/>
</dbReference>
<comment type="caution">
    <text evidence="2">The sequence shown here is derived from an EMBL/GenBank/DDBJ whole genome shotgun (WGS) entry which is preliminary data.</text>
</comment>
<dbReference type="SUPFAM" id="SSF51206">
    <property type="entry name" value="cAMP-binding domain-like"/>
    <property type="match status" value="1"/>
</dbReference>
<dbReference type="InterPro" id="IPR014710">
    <property type="entry name" value="RmlC-like_jellyroll"/>
</dbReference>
<reference evidence="2 3" key="1">
    <citation type="submission" date="2016-11" db="EMBL/GenBank/DDBJ databases">
        <title>The macronuclear genome of Stentor coeruleus: a giant cell with tiny introns.</title>
        <authorList>
            <person name="Slabodnick M."/>
            <person name="Ruby J.G."/>
            <person name="Reiff S.B."/>
            <person name="Swart E.C."/>
            <person name="Gosai S."/>
            <person name="Prabakaran S."/>
            <person name="Witkowska E."/>
            <person name="Larue G.E."/>
            <person name="Fisher S."/>
            <person name="Freeman R.M."/>
            <person name="Gunawardena J."/>
            <person name="Chu W."/>
            <person name="Stover N.A."/>
            <person name="Gregory B.D."/>
            <person name="Nowacki M."/>
            <person name="Derisi J."/>
            <person name="Roy S.W."/>
            <person name="Marshall W.F."/>
            <person name="Sood P."/>
        </authorList>
    </citation>
    <scope>NUCLEOTIDE SEQUENCE [LARGE SCALE GENOMIC DNA]</scope>
    <source>
        <strain evidence="2">WM001</strain>
    </source>
</reference>
<dbReference type="InterPro" id="IPR018490">
    <property type="entry name" value="cNMP-bd_dom_sf"/>
</dbReference>
<proteinExistence type="predicted"/>
<protein>
    <recommendedName>
        <fullName evidence="1">Cyclic nucleotide-binding domain-containing protein</fullName>
    </recommendedName>
</protein>
<dbReference type="Proteomes" id="UP000187209">
    <property type="component" value="Unassembled WGS sequence"/>
</dbReference>
<sequence>MNFLLSKIIERKYQPDTYVFEEGDEFKGAFFIIRGRVNEKSSWVDQELIIGNIVGVQYLLPGLSNTYLSTAKTLTYAILAIIPKEIIEYQGFVCDLYKEAAEEYILLNQRIFGLTDTNEKHIIRIAGASTVIKLNKGKNATFKEGGLVFKGLPYSKLKSHTIRPSEKIREINEESIVMMFPKDFSLCFYKGISISEALKNFYVKTSNRVNIAKECQVEDISSMGDSRIDESQVITGGFESLIKRSTYKQRTIVPTN</sequence>
<dbReference type="PROSITE" id="PS50042">
    <property type="entry name" value="CNMP_BINDING_3"/>
    <property type="match status" value="1"/>
</dbReference>
<dbReference type="AlphaFoldDB" id="A0A1R2AL08"/>
<evidence type="ECO:0000259" key="1">
    <source>
        <dbReference type="PROSITE" id="PS50042"/>
    </source>
</evidence>
<dbReference type="Gene3D" id="2.60.120.10">
    <property type="entry name" value="Jelly Rolls"/>
    <property type="match status" value="1"/>
</dbReference>